<dbReference type="PROSITE" id="PS51450">
    <property type="entry name" value="LRR"/>
    <property type="match status" value="4"/>
</dbReference>
<proteinExistence type="predicted"/>
<dbReference type="Pfam" id="PF12799">
    <property type="entry name" value="LRR_4"/>
    <property type="match status" value="1"/>
</dbReference>
<keyword evidence="3" id="KW-0732">Signal</keyword>
<dbReference type="SUPFAM" id="SSF52058">
    <property type="entry name" value="L domain-like"/>
    <property type="match status" value="1"/>
</dbReference>
<dbReference type="PANTHER" id="PTHR46652">
    <property type="entry name" value="LEUCINE-RICH REPEAT AND IQ DOMAIN-CONTAINING PROTEIN 1-RELATED"/>
    <property type="match status" value="1"/>
</dbReference>
<organism evidence="5 6">
    <name type="scientific">Paenibacillus taichungensis</name>
    <dbReference type="NCBI Taxonomy" id="484184"/>
    <lineage>
        <taxon>Bacteria</taxon>
        <taxon>Bacillati</taxon>
        <taxon>Bacillota</taxon>
        <taxon>Bacilli</taxon>
        <taxon>Bacillales</taxon>
        <taxon>Paenibacillaceae</taxon>
        <taxon>Paenibacillus</taxon>
    </lineage>
</organism>
<accession>A0ABX2MQB2</accession>
<dbReference type="InterPro" id="IPR036582">
    <property type="entry name" value="Mao_N_sf"/>
</dbReference>
<feature type="chain" id="PRO_5046404110" evidence="3">
    <location>
        <begin position="23"/>
        <end position="341"/>
    </location>
</feature>
<evidence type="ECO:0000313" key="5">
    <source>
        <dbReference type="EMBL" id="NUU56223.1"/>
    </source>
</evidence>
<sequence length="341" mass="38750">MSKILSGLLLVFAIFFSLPGQASMEQTLEISFQDDRLDQAIKDILQKDDNEAVTQRDMKSLSVVNLKGKGITRLAGLEYASNITELDLSQNEIKDIGPLRELTKLTKLNLSENQIKDLNPLKKMTKLSELDLKSNLVYDLAPLKSLEFLNVLYLDNNRVWNLEPIRNLTFNHYYDTGGFVTFLQLSNNYLDLRDPPPSKTLKILNELDGEASRQSQLKFQRLVIGSTTAYVWESPFKLTHAPFIASGRTYVPIRFVSKWLGSEVSWDQSKKEVTIRKGSRTIHWTVNEKKANVNGETVSVDAPLLLKNNSTFVPVRFVSDVLESSVEYMANPKTVLIFEKK</sequence>
<name>A0ABX2MQB2_9BACL</name>
<evidence type="ECO:0000256" key="1">
    <source>
        <dbReference type="ARBA" id="ARBA00022614"/>
    </source>
</evidence>
<dbReference type="Pfam" id="PF07833">
    <property type="entry name" value="Cu_amine_oxidN1"/>
    <property type="match status" value="1"/>
</dbReference>
<evidence type="ECO:0000256" key="2">
    <source>
        <dbReference type="ARBA" id="ARBA00022737"/>
    </source>
</evidence>
<dbReference type="PANTHER" id="PTHR46652:SF3">
    <property type="entry name" value="LEUCINE-RICH REPEAT-CONTAINING PROTEIN 9"/>
    <property type="match status" value="1"/>
</dbReference>
<dbReference type="Gene3D" id="3.30.457.10">
    <property type="entry name" value="Copper amine oxidase-like, N-terminal domain"/>
    <property type="match status" value="2"/>
</dbReference>
<feature type="signal peptide" evidence="3">
    <location>
        <begin position="1"/>
        <end position="22"/>
    </location>
</feature>
<evidence type="ECO:0000256" key="3">
    <source>
        <dbReference type="SAM" id="SignalP"/>
    </source>
</evidence>
<feature type="domain" description="Copper amine oxidase-like N-terminal" evidence="4">
    <location>
        <begin position="234"/>
        <end position="337"/>
    </location>
</feature>
<dbReference type="InterPro" id="IPR012854">
    <property type="entry name" value="Cu_amine_oxidase-like_N"/>
</dbReference>
<gene>
    <name evidence="5" type="ORF">HP548_19295</name>
</gene>
<protein>
    <submittedName>
        <fullName evidence="5">Copper amine oxidase</fullName>
    </submittedName>
</protein>
<dbReference type="InterPro" id="IPR032675">
    <property type="entry name" value="LRR_dom_sf"/>
</dbReference>
<comment type="caution">
    <text evidence="5">The sequence shown here is derived from an EMBL/GenBank/DDBJ whole genome shotgun (WGS) entry which is preliminary data.</text>
</comment>
<evidence type="ECO:0000313" key="6">
    <source>
        <dbReference type="Proteomes" id="UP000577724"/>
    </source>
</evidence>
<dbReference type="RefSeq" id="WP_099859104.1">
    <property type="nucleotide sequence ID" value="NZ_CBCRYD010000026.1"/>
</dbReference>
<dbReference type="InterPro" id="IPR025875">
    <property type="entry name" value="Leu-rich_rpt_4"/>
</dbReference>
<dbReference type="Gene3D" id="3.80.10.10">
    <property type="entry name" value="Ribonuclease Inhibitor"/>
    <property type="match status" value="1"/>
</dbReference>
<keyword evidence="2" id="KW-0677">Repeat</keyword>
<dbReference type="EMBL" id="JABMCC010000114">
    <property type="protein sequence ID" value="NUU56223.1"/>
    <property type="molecule type" value="Genomic_DNA"/>
</dbReference>
<keyword evidence="6" id="KW-1185">Reference proteome</keyword>
<keyword evidence="1" id="KW-0433">Leucine-rich repeat</keyword>
<dbReference type="InterPro" id="IPR050836">
    <property type="entry name" value="SDS22/Internalin_LRR"/>
</dbReference>
<dbReference type="SUPFAM" id="SSF55383">
    <property type="entry name" value="Copper amine oxidase, domain N"/>
    <property type="match status" value="1"/>
</dbReference>
<dbReference type="InterPro" id="IPR001611">
    <property type="entry name" value="Leu-rich_rpt"/>
</dbReference>
<reference evidence="5 6" key="1">
    <citation type="submission" date="2020-05" db="EMBL/GenBank/DDBJ databases">
        <title>Genome Sequencing of Type Strains.</title>
        <authorList>
            <person name="Lemaire J.F."/>
            <person name="Inderbitzin P."/>
            <person name="Gregorio O.A."/>
            <person name="Collins S.B."/>
            <person name="Wespe N."/>
            <person name="Knight-Connoni V."/>
        </authorList>
    </citation>
    <scope>NUCLEOTIDE SEQUENCE [LARGE SCALE GENOMIC DNA]</scope>
    <source>
        <strain evidence="5 6">DSM 19942</strain>
    </source>
</reference>
<dbReference type="GeneID" id="97132883"/>
<dbReference type="Proteomes" id="UP000577724">
    <property type="component" value="Unassembled WGS sequence"/>
</dbReference>
<evidence type="ECO:0000259" key="4">
    <source>
        <dbReference type="Pfam" id="PF07833"/>
    </source>
</evidence>